<dbReference type="eggNOG" id="ENOG5032RP0">
    <property type="taxonomic scope" value="Bacteria"/>
</dbReference>
<reference evidence="1 2" key="1">
    <citation type="journal article" date="2006" name="Nat. Biotechnol.">
        <title>Genome sequence of the ubiquitous hydrocarbon-degrading marine bacterium Alcanivorax borkumensis.</title>
        <authorList>
            <person name="Schneiker S."/>
            <person name="Martins dos Santos V.A.P."/>
            <person name="Bartels D."/>
            <person name="Bekel T."/>
            <person name="Brecht M."/>
            <person name="Buhrmester J."/>
            <person name="Chernikova T.N."/>
            <person name="Denaro R."/>
            <person name="Ferrer M."/>
            <person name="Gertler C."/>
            <person name="Goesmann A."/>
            <person name="Golyshina O.V."/>
            <person name="Kaminski F."/>
            <person name="Khachane A.N."/>
            <person name="Lang S."/>
            <person name="Linke B."/>
            <person name="McHardy A.C."/>
            <person name="Meyer F."/>
            <person name="Nechitaylo T."/>
            <person name="Puehler A."/>
            <person name="Regenhardt D."/>
            <person name="Rupp O."/>
            <person name="Sabirova J.S."/>
            <person name="Selbitschka W."/>
            <person name="Yakimov M.M."/>
            <person name="Timmis K.N."/>
            <person name="Vorhoelter F.-J."/>
            <person name="Weidner S."/>
            <person name="Kaiser O."/>
            <person name="Golyshin P.N."/>
        </authorList>
    </citation>
    <scope>NUCLEOTIDE SEQUENCE [LARGE SCALE GENOMIC DNA]</scope>
    <source>
        <strain evidence="2">ATCC 700651 / DSM 11573 / NCIMB 13689 / SK2</strain>
    </source>
</reference>
<dbReference type="InterPro" id="IPR038604">
    <property type="entry name" value="HopJ_sf"/>
</dbReference>
<dbReference type="InterPro" id="IPR014984">
    <property type="entry name" value="HopJ"/>
</dbReference>
<evidence type="ECO:0008006" key="3">
    <source>
        <dbReference type="Google" id="ProtNLM"/>
    </source>
</evidence>
<organism evidence="1 2">
    <name type="scientific">Alcanivorax borkumensis (strain ATCC 700651 / DSM 11573 / NCIMB 13689 / SK2)</name>
    <dbReference type="NCBI Taxonomy" id="393595"/>
    <lineage>
        <taxon>Bacteria</taxon>
        <taxon>Pseudomonadati</taxon>
        <taxon>Pseudomonadota</taxon>
        <taxon>Gammaproteobacteria</taxon>
        <taxon>Oceanospirillales</taxon>
        <taxon>Alcanivoracaceae</taxon>
        <taxon>Alcanivorax</taxon>
    </lineage>
</organism>
<dbReference type="EMBL" id="AM286690">
    <property type="protein sequence ID" value="CAL17333.1"/>
    <property type="molecule type" value="Genomic_DNA"/>
</dbReference>
<dbReference type="Gene3D" id="3.20.160.10">
    <property type="entry name" value="vpa0580 domain like"/>
    <property type="match status" value="1"/>
</dbReference>
<protein>
    <recommendedName>
        <fullName evidence="3">Type III effector HopPmaJ</fullName>
    </recommendedName>
</protein>
<dbReference type="HOGENOM" id="CLU_121622_1_1_6"/>
<name>Q0VNB5_ALCBS</name>
<accession>Q0VNB5</accession>
<dbReference type="KEGG" id="abo:ABO_1885"/>
<proteinExistence type="predicted"/>
<evidence type="ECO:0000313" key="1">
    <source>
        <dbReference type="EMBL" id="CAL17333.1"/>
    </source>
</evidence>
<sequence>MGCLQALFQPGIGRTMASSLNTLLDTLKADPDTVTFDAVQAVITEHYHYTPAAFSNGHGDDCVYNDAGTNEGSCKILAFAKINFLSDAQTLACFGHFYRDHVLGNPDGNDHANIRTLMRHGLTNVAFDTPPLAAK</sequence>
<gene>
    <name evidence="1" type="ordered locus">ABO_1885</name>
</gene>
<evidence type="ECO:0000313" key="2">
    <source>
        <dbReference type="Proteomes" id="UP000008871"/>
    </source>
</evidence>
<keyword evidence="2" id="KW-1185">Reference proteome</keyword>
<dbReference type="STRING" id="393595.ABO_1885"/>
<dbReference type="Pfam" id="PF08888">
    <property type="entry name" value="HopJ"/>
    <property type="match status" value="1"/>
</dbReference>
<dbReference type="Proteomes" id="UP000008871">
    <property type="component" value="Chromosome"/>
</dbReference>
<dbReference type="AlphaFoldDB" id="Q0VNB5"/>